<comment type="subunit">
    <text evidence="2">Monomer.</text>
</comment>
<evidence type="ECO:0000313" key="8">
    <source>
        <dbReference type="EMBL" id="SMO61870.1"/>
    </source>
</evidence>
<dbReference type="InterPro" id="IPR041371">
    <property type="entry name" value="GH92_N"/>
</dbReference>
<dbReference type="EMBL" id="FXTN01000004">
    <property type="protein sequence ID" value="SMO61870.1"/>
    <property type="molecule type" value="Genomic_DNA"/>
</dbReference>
<dbReference type="SMART" id="SM00560">
    <property type="entry name" value="LamGL"/>
    <property type="match status" value="1"/>
</dbReference>
<evidence type="ECO:0000256" key="4">
    <source>
        <dbReference type="ARBA" id="ARBA00022837"/>
    </source>
</evidence>
<name>A0A521CTA7_9SPHI</name>
<evidence type="ECO:0000256" key="6">
    <source>
        <dbReference type="SAM" id="SignalP"/>
    </source>
</evidence>
<dbReference type="NCBIfam" id="TIGR01180">
    <property type="entry name" value="aman2_put"/>
    <property type="match status" value="1"/>
</dbReference>
<evidence type="ECO:0000313" key="9">
    <source>
        <dbReference type="Proteomes" id="UP000320300"/>
    </source>
</evidence>
<dbReference type="GO" id="GO:0005829">
    <property type="term" value="C:cytosol"/>
    <property type="evidence" value="ECO:0007669"/>
    <property type="project" value="TreeGrafter"/>
</dbReference>
<dbReference type="AlphaFoldDB" id="A0A521CTA7"/>
<protein>
    <submittedName>
        <fullName evidence="8">Alpha-1,2-mannosidase, putative</fullName>
    </submittedName>
</protein>
<gene>
    <name evidence="8" type="ORF">SAMN06265348_104138</name>
</gene>
<dbReference type="Proteomes" id="UP000320300">
    <property type="component" value="Unassembled WGS sequence"/>
</dbReference>
<dbReference type="SUPFAM" id="SSF48208">
    <property type="entry name" value="Six-hairpin glycosidases"/>
    <property type="match status" value="1"/>
</dbReference>
<keyword evidence="3 6" id="KW-0732">Signal</keyword>
<dbReference type="FunFam" id="3.30.2080.10:FF:000001">
    <property type="entry name" value="Alpha-1,2-mannosidase subfamily"/>
    <property type="match status" value="1"/>
</dbReference>
<comment type="cofactor">
    <cofactor evidence="1">
        <name>Ca(2+)</name>
        <dbReference type="ChEBI" id="CHEBI:29108"/>
    </cofactor>
</comment>
<dbReference type="GO" id="GO:0000224">
    <property type="term" value="F:peptide-N4-(N-acetyl-beta-glucosaminyl)asparagine amidase activity"/>
    <property type="evidence" value="ECO:0007669"/>
    <property type="project" value="TreeGrafter"/>
</dbReference>
<dbReference type="Pfam" id="PF13385">
    <property type="entry name" value="Laminin_G_3"/>
    <property type="match status" value="1"/>
</dbReference>
<sequence>MNCFKRISKRAILSFALCLGVAVSARCSAFAQNKPTVNAESHTRYVDPFIGTTKSAVLTRWGGSGGTYPGAVAPSGSIQLSPETRITGAKGYDYTDQQIYFFSCIKHYSGFPEGSSGHVFIMPVSKGQQFDTGITRREFRHQDEQAQPGYYKVVFTDDHTVAEASASMRTGMFRFAFPARVTPQLFVGDAGEISFTGKRTLHGTLANTVINFSEDLLDKKQVKGGYLLSFKPLRDAKAKTAVITLKLSTSTVDYAAAQKNIDTEIGAAGFDQLRERTARDWEKQLSTVDVSGGGQQNKIVFYTALYHSLLIPWVISDSDGRYRGADGKIYKTGGNNEYGGFSPWDTFRSLHPLLSLLYPGKQKDAILSMLDVYRQTGHLPTESMTGNHAVPVIVDAYLKGINGFDINLAYTAMKKNLVEAPFVQNDMEIYHQLGYVPSSNAESVTRTVEYAYNDWALGEYAKQVMNDDQLYKLEQQRGLNYRNLFHPQSLFMLPRKDNHFRLEPGMTGYKEGNKWVYSWFVPHNGKDLVNLMGGNAAFAARLDSAMRNDVILYDNETVLHVPYLFNTPGYPSLTQKWVRNILLERFKAAPGGLPGNDDLGSMSSAYLFNAMGIFPVSPGRPLYAIGAPLFQTVKLHLANQKTFTIEAKGQSNLNKYVQSLKVNHQPYEQLVLNHGQIMQGGTMEFVMSNSPDQRWPKDRDPLALSETKTSADIRLLQYEISKTVVAPHELFRIHFSLQNKGSLGTEKVVVKVNGRPILFKYVLVPPGTTVRDSVSCRLYSLGKVTISLSTDADDKTLLPAEEAATPSSEPGRSISVVESSKPVNVPYLLSELNYNPVVHQDSSQYISYAAQNITGRRQKLYIPVRVGDQVVFTDTITLEPGQKIQTVHSFTMKGQNRLPGMKVLSLGNQVEAGGLSAVFKIYNDHLSSLLLDLSLLTHGSNMLSDHSGFGNNAVINEKFGAANVVGKPVLLDENRFVEVPNAVSLDHMAESLTMMCWVYPENGNKKGLTDMFSKGDHHVLQTSNDQTLTFFAGGWGRGDITVDLPANWKQQWHHLAGVCRGDMLWLYIDGKLCGTARVEGSVNMSVDSKWQIGRNEEFPSERVFHGYVDQVKVYSQPLSPDEIAAIVAAEKDILITIN</sequence>
<dbReference type="GO" id="GO:0005975">
    <property type="term" value="P:carbohydrate metabolic process"/>
    <property type="evidence" value="ECO:0007669"/>
    <property type="project" value="InterPro"/>
</dbReference>
<dbReference type="OrthoDB" id="9804511at2"/>
<dbReference type="PANTHER" id="PTHR12143:SF43">
    <property type="entry name" value="PUTATIVE-RELATED"/>
    <property type="match status" value="1"/>
</dbReference>
<proteinExistence type="predicted"/>
<dbReference type="Gene3D" id="1.20.1610.10">
    <property type="entry name" value="alpha-1,2-mannosidases domains"/>
    <property type="match status" value="1"/>
</dbReference>
<evidence type="ECO:0000256" key="5">
    <source>
        <dbReference type="ARBA" id="ARBA00023157"/>
    </source>
</evidence>
<evidence type="ECO:0000259" key="7">
    <source>
        <dbReference type="SMART" id="SM00560"/>
    </source>
</evidence>
<dbReference type="Gene3D" id="3.30.2080.10">
    <property type="entry name" value="GH92 mannosidase domain"/>
    <property type="match status" value="1"/>
</dbReference>
<dbReference type="InterPro" id="IPR014718">
    <property type="entry name" value="GH-type_carb-bd"/>
</dbReference>
<dbReference type="SUPFAM" id="SSF49899">
    <property type="entry name" value="Concanavalin A-like lectins/glucanases"/>
    <property type="match status" value="1"/>
</dbReference>
<evidence type="ECO:0000256" key="2">
    <source>
        <dbReference type="ARBA" id="ARBA00011245"/>
    </source>
</evidence>
<dbReference type="InterPro" id="IPR005887">
    <property type="entry name" value="GH92_a_mannosidase_put"/>
</dbReference>
<dbReference type="GO" id="GO:0004553">
    <property type="term" value="F:hydrolase activity, hydrolyzing O-glycosyl compounds"/>
    <property type="evidence" value="ECO:0007669"/>
    <property type="project" value="UniProtKB-ARBA"/>
</dbReference>
<dbReference type="InterPro" id="IPR050883">
    <property type="entry name" value="PNGase"/>
</dbReference>
<dbReference type="PANTHER" id="PTHR12143">
    <property type="entry name" value="PEPTIDE N-GLYCANASE PNGASE -RELATED"/>
    <property type="match status" value="1"/>
</dbReference>
<feature type="domain" description="LamG-like jellyroll fold" evidence="7">
    <location>
        <begin position="990"/>
        <end position="1121"/>
    </location>
</feature>
<dbReference type="GO" id="GO:0006516">
    <property type="term" value="P:glycoprotein catabolic process"/>
    <property type="evidence" value="ECO:0007669"/>
    <property type="project" value="TreeGrafter"/>
</dbReference>
<dbReference type="InterPro" id="IPR006558">
    <property type="entry name" value="LamG-like"/>
</dbReference>
<feature type="signal peptide" evidence="6">
    <location>
        <begin position="1"/>
        <end position="31"/>
    </location>
</feature>
<accession>A0A521CTA7</accession>
<dbReference type="RefSeq" id="WP_142527844.1">
    <property type="nucleotide sequence ID" value="NZ_CBCSJO010000001.1"/>
</dbReference>
<dbReference type="InterPro" id="IPR008928">
    <property type="entry name" value="6-hairpin_glycosidase_sf"/>
</dbReference>
<dbReference type="GO" id="GO:0030246">
    <property type="term" value="F:carbohydrate binding"/>
    <property type="evidence" value="ECO:0007669"/>
    <property type="project" value="InterPro"/>
</dbReference>
<dbReference type="Gene3D" id="2.60.120.200">
    <property type="match status" value="1"/>
</dbReference>
<keyword evidence="4" id="KW-0106">Calcium</keyword>
<evidence type="ECO:0000256" key="3">
    <source>
        <dbReference type="ARBA" id="ARBA00022729"/>
    </source>
</evidence>
<reference evidence="8 9" key="1">
    <citation type="submission" date="2017-05" db="EMBL/GenBank/DDBJ databases">
        <authorList>
            <person name="Varghese N."/>
            <person name="Submissions S."/>
        </authorList>
    </citation>
    <scope>NUCLEOTIDE SEQUENCE [LARGE SCALE GENOMIC DNA]</scope>
    <source>
        <strain evidence="8 9">DSM 19036</strain>
    </source>
</reference>
<keyword evidence="9" id="KW-1185">Reference proteome</keyword>
<dbReference type="InterPro" id="IPR012939">
    <property type="entry name" value="Glyco_hydro_92"/>
</dbReference>
<feature type="chain" id="PRO_5022031173" evidence="6">
    <location>
        <begin position="32"/>
        <end position="1138"/>
    </location>
</feature>
<dbReference type="InterPro" id="IPR013320">
    <property type="entry name" value="ConA-like_dom_sf"/>
</dbReference>
<evidence type="ECO:0000256" key="1">
    <source>
        <dbReference type="ARBA" id="ARBA00001913"/>
    </source>
</evidence>
<dbReference type="Pfam" id="PF07971">
    <property type="entry name" value="Glyco_hydro_92"/>
    <property type="match status" value="1"/>
</dbReference>
<organism evidence="8 9">
    <name type="scientific">Pedobacter westerhofensis</name>
    <dbReference type="NCBI Taxonomy" id="425512"/>
    <lineage>
        <taxon>Bacteria</taxon>
        <taxon>Pseudomonadati</taxon>
        <taxon>Bacteroidota</taxon>
        <taxon>Sphingobacteriia</taxon>
        <taxon>Sphingobacteriales</taxon>
        <taxon>Sphingobacteriaceae</taxon>
        <taxon>Pedobacter</taxon>
    </lineage>
</organism>
<dbReference type="Pfam" id="PF17678">
    <property type="entry name" value="Glyco_hydro_92N"/>
    <property type="match status" value="1"/>
</dbReference>
<dbReference type="Gene3D" id="2.70.98.10">
    <property type="match status" value="1"/>
</dbReference>
<keyword evidence="5" id="KW-1015">Disulfide bond</keyword>
<dbReference type="Gene3D" id="1.20.1050.60">
    <property type="entry name" value="alpha-1,2-mannosidase"/>
    <property type="match status" value="1"/>
</dbReference>